<gene>
    <name evidence="5" type="ORF">BCR34DRAFT_471768</name>
</gene>
<evidence type="ECO:0008006" key="7">
    <source>
        <dbReference type="Google" id="ProtNLM"/>
    </source>
</evidence>
<dbReference type="STRING" id="1231657.A0A1Y2AAY4"/>
<dbReference type="PRINTS" id="PR00081">
    <property type="entry name" value="GDHRDH"/>
</dbReference>
<evidence type="ECO:0000313" key="5">
    <source>
        <dbReference type="EMBL" id="ORY19447.1"/>
    </source>
</evidence>
<keyword evidence="3" id="KW-0560">Oxidoreductase</keyword>
<evidence type="ECO:0000256" key="3">
    <source>
        <dbReference type="ARBA" id="ARBA00023002"/>
    </source>
</evidence>
<dbReference type="SUPFAM" id="SSF51735">
    <property type="entry name" value="NAD(P)-binding Rossmann-fold domains"/>
    <property type="match status" value="1"/>
</dbReference>
<protein>
    <recommendedName>
        <fullName evidence="7">NAD(P)-binding protein</fullName>
    </recommendedName>
</protein>
<name>A0A1Y2AAY4_9PLEO</name>
<keyword evidence="4" id="KW-0812">Transmembrane</keyword>
<keyword evidence="4" id="KW-0472">Membrane</keyword>
<dbReference type="InterPro" id="IPR036291">
    <property type="entry name" value="NAD(P)-bd_dom_sf"/>
</dbReference>
<keyword evidence="4" id="KW-1133">Transmembrane helix</keyword>
<dbReference type="InterPro" id="IPR002347">
    <property type="entry name" value="SDR_fam"/>
</dbReference>
<keyword evidence="6" id="KW-1185">Reference proteome</keyword>
<dbReference type="Proteomes" id="UP000193144">
    <property type="component" value="Unassembled WGS sequence"/>
</dbReference>
<dbReference type="InterPro" id="IPR051122">
    <property type="entry name" value="SDR_DHRS6-like"/>
</dbReference>
<dbReference type="AlphaFoldDB" id="A0A1Y2AAY4"/>
<keyword evidence="2" id="KW-0521">NADP</keyword>
<dbReference type="PANTHER" id="PTHR43477:SF1">
    <property type="entry name" value="DIHYDROANTICAPSIN 7-DEHYDROGENASE"/>
    <property type="match status" value="1"/>
</dbReference>
<accession>A0A1Y2AAY4</accession>
<comment type="similarity">
    <text evidence="1">Belongs to the short-chain dehydrogenases/reductases (SDR) family.</text>
</comment>
<evidence type="ECO:0000256" key="4">
    <source>
        <dbReference type="SAM" id="Phobius"/>
    </source>
</evidence>
<dbReference type="GO" id="GO:0016491">
    <property type="term" value="F:oxidoreductase activity"/>
    <property type="evidence" value="ECO:0007669"/>
    <property type="project" value="UniProtKB-KW"/>
</dbReference>
<dbReference type="Gene3D" id="3.40.50.720">
    <property type="entry name" value="NAD(P)-binding Rossmann-like Domain"/>
    <property type="match status" value="1"/>
</dbReference>
<evidence type="ECO:0000313" key="6">
    <source>
        <dbReference type="Proteomes" id="UP000193144"/>
    </source>
</evidence>
<dbReference type="OrthoDB" id="294295at2759"/>
<reference evidence="5 6" key="1">
    <citation type="submission" date="2016-07" db="EMBL/GenBank/DDBJ databases">
        <title>Pervasive Adenine N6-methylation of Active Genes in Fungi.</title>
        <authorList>
            <consortium name="DOE Joint Genome Institute"/>
            <person name="Mondo S.J."/>
            <person name="Dannebaum R.O."/>
            <person name="Kuo R.C."/>
            <person name="Labutti K."/>
            <person name="Haridas S."/>
            <person name="Kuo A."/>
            <person name="Salamov A."/>
            <person name="Ahrendt S.R."/>
            <person name="Lipzen A."/>
            <person name="Sullivan W."/>
            <person name="Andreopoulos W.B."/>
            <person name="Clum A."/>
            <person name="Lindquist E."/>
            <person name="Daum C."/>
            <person name="Ramamoorthy G.K."/>
            <person name="Gryganskyi A."/>
            <person name="Culley D."/>
            <person name="Magnuson J.K."/>
            <person name="James T.Y."/>
            <person name="O'Malley M.A."/>
            <person name="Stajich J.E."/>
            <person name="Spatafora J.W."/>
            <person name="Visel A."/>
            <person name="Grigoriev I.V."/>
        </authorList>
    </citation>
    <scope>NUCLEOTIDE SEQUENCE [LARGE SCALE GENOMIC DNA]</scope>
    <source>
        <strain evidence="5 6">CBS 115471</strain>
    </source>
</reference>
<dbReference type="PANTHER" id="PTHR43477">
    <property type="entry name" value="DIHYDROANTICAPSIN 7-DEHYDROGENASE"/>
    <property type="match status" value="1"/>
</dbReference>
<dbReference type="EMBL" id="MCFA01000002">
    <property type="protein sequence ID" value="ORY19447.1"/>
    <property type="molecule type" value="Genomic_DNA"/>
</dbReference>
<feature type="transmembrane region" description="Helical" evidence="4">
    <location>
        <begin position="12"/>
        <end position="38"/>
    </location>
</feature>
<evidence type="ECO:0000256" key="2">
    <source>
        <dbReference type="ARBA" id="ARBA00022857"/>
    </source>
</evidence>
<comment type="caution">
    <text evidence="5">The sequence shown here is derived from an EMBL/GenBank/DDBJ whole genome shotgun (WGS) entry which is preliminary data.</text>
</comment>
<dbReference type="InterPro" id="IPR057571">
    <property type="entry name" value="SDR_PhqE-like"/>
</dbReference>
<evidence type="ECO:0000256" key="1">
    <source>
        <dbReference type="ARBA" id="ARBA00006484"/>
    </source>
</evidence>
<sequence>MAHPNKLLNARVLIFGGTSGIGFAVASLCLSSGAHVIISGSREPKVSSKVSLLQSLYPSLSASNVTGHALDLLDTDNLETNLTALLETVTRSGEEKIDHIVFTAGDLTSMPHVSTITPDVALNFGRVRFLGQLMIAKLLCSGKYMAASAGSSFTLTGGTNTKKPVPGFALGAAWGCATEGLMRGLAVDLKPIRVNMVEPGAIKTELLDRFVEQRGQQALDMWAEQTLLKAVGKPSDCAEAYAWFLRDGYVTGTVAATDGGRLLV</sequence>
<dbReference type="Pfam" id="PF23441">
    <property type="entry name" value="SDR"/>
    <property type="match status" value="1"/>
</dbReference>
<organism evidence="5 6">
    <name type="scientific">Clohesyomyces aquaticus</name>
    <dbReference type="NCBI Taxonomy" id="1231657"/>
    <lineage>
        <taxon>Eukaryota</taxon>
        <taxon>Fungi</taxon>
        <taxon>Dikarya</taxon>
        <taxon>Ascomycota</taxon>
        <taxon>Pezizomycotina</taxon>
        <taxon>Dothideomycetes</taxon>
        <taxon>Pleosporomycetidae</taxon>
        <taxon>Pleosporales</taxon>
        <taxon>Lindgomycetaceae</taxon>
        <taxon>Clohesyomyces</taxon>
    </lineage>
</organism>
<dbReference type="CDD" id="cd05233">
    <property type="entry name" value="SDR_c"/>
    <property type="match status" value="1"/>
</dbReference>
<proteinExistence type="inferred from homology"/>